<protein>
    <submittedName>
        <fullName evidence="2">Uncharacterized protein</fullName>
    </submittedName>
</protein>
<evidence type="ECO:0000313" key="2">
    <source>
        <dbReference type="EMBL" id="POV96568.1"/>
    </source>
</evidence>
<accession>A0A2S4UGZ7</accession>
<feature type="region of interest" description="Disordered" evidence="1">
    <location>
        <begin position="30"/>
        <end position="53"/>
    </location>
</feature>
<dbReference type="VEuPathDB" id="FungiDB:PSHT_15070"/>
<dbReference type="AlphaFoldDB" id="A0A2S4UGZ7"/>
<feature type="compositionally biased region" description="Low complexity" evidence="1">
    <location>
        <begin position="34"/>
        <end position="53"/>
    </location>
</feature>
<name>A0A2S4UGZ7_9BASI</name>
<dbReference type="VEuPathDB" id="FungiDB:PSTT_04794"/>
<keyword evidence="3" id="KW-1185">Reference proteome</keyword>
<reference evidence="2 3" key="1">
    <citation type="submission" date="2017-12" db="EMBL/GenBank/DDBJ databases">
        <title>Gene loss provides genomic basis for host adaptation in cereal stripe rust fungi.</title>
        <authorList>
            <person name="Xia C."/>
        </authorList>
    </citation>
    <scope>NUCLEOTIDE SEQUENCE [LARGE SCALE GENOMIC DNA]</scope>
    <source>
        <strain evidence="2 3">93TX-2</strain>
    </source>
</reference>
<sequence>MNDEIHLLDHWWTGKGSGPTVEDYYAMAEREGRSSGPQTYSQTSSSSSHQPTYRSGWNFERLFHHQQQPTPSSLALNSAQAQSRISMVYRHLNRT</sequence>
<dbReference type="Proteomes" id="UP000238274">
    <property type="component" value="Unassembled WGS sequence"/>
</dbReference>
<evidence type="ECO:0000256" key="1">
    <source>
        <dbReference type="SAM" id="MobiDB-lite"/>
    </source>
</evidence>
<organism evidence="2 3">
    <name type="scientific">Puccinia striiformis</name>
    <dbReference type="NCBI Taxonomy" id="27350"/>
    <lineage>
        <taxon>Eukaryota</taxon>
        <taxon>Fungi</taxon>
        <taxon>Dikarya</taxon>
        <taxon>Basidiomycota</taxon>
        <taxon>Pucciniomycotina</taxon>
        <taxon>Pucciniomycetes</taxon>
        <taxon>Pucciniales</taxon>
        <taxon>Pucciniaceae</taxon>
        <taxon>Puccinia</taxon>
    </lineage>
</organism>
<dbReference type="OrthoDB" id="2507461at2759"/>
<gene>
    <name evidence="2" type="ORF">PSHT_15070</name>
</gene>
<comment type="caution">
    <text evidence="2">The sequence shown here is derived from an EMBL/GenBank/DDBJ whole genome shotgun (WGS) entry which is preliminary data.</text>
</comment>
<reference evidence="3" key="3">
    <citation type="journal article" date="2018" name="Mol. Plant Microbe Interact.">
        <title>Genome sequence resources for the wheat stripe rust pathogen (Puccinia striiformis f. sp. tritici) and the barley stripe rust pathogen (Puccinia striiformis f. sp. hordei).</title>
        <authorList>
            <person name="Xia C."/>
            <person name="Wang M."/>
            <person name="Yin C."/>
            <person name="Cornejo O.E."/>
            <person name="Hulbert S.H."/>
            <person name="Chen X."/>
        </authorList>
    </citation>
    <scope>NUCLEOTIDE SEQUENCE [LARGE SCALE GENOMIC DNA]</scope>
    <source>
        <strain evidence="3">93TX-2</strain>
    </source>
</reference>
<proteinExistence type="predicted"/>
<evidence type="ECO:0000313" key="3">
    <source>
        <dbReference type="Proteomes" id="UP000238274"/>
    </source>
</evidence>
<reference evidence="3" key="2">
    <citation type="journal article" date="2018" name="BMC Genomics">
        <title>Genomic insights into host adaptation between the wheat stripe rust pathogen (Puccinia striiformis f. sp. tritici) and the barley stripe rust pathogen (Puccinia striiformis f. sp. hordei).</title>
        <authorList>
            <person name="Xia C."/>
            <person name="Wang M."/>
            <person name="Yin C."/>
            <person name="Cornejo O.E."/>
            <person name="Hulbert S.H."/>
            <person name="Chen X."/>
        </authorList>
    </citation>
    <scope>NUCLEOTIDE SEQUENCE [LARGE SCALE GENOMIC DNA]</scope>
    <source>
        <strain evidence="3">93TX-2</strain>
    </source>
</reference>
<dbReference type="EMBL" id="PKSM01000365">
    <property type="protein sequence ID" value="POV96568.1"/>
    <property type="molecule type" value="Genomic_DNA"/>
</dbReference>